<dbReference type="InterPro" id="IPR036890">
    <property type="entry name" value="HATPase_C_sf"/>
</dbReference>
<dbReference type="OrthoDB" id="5241784at2"/>
<dbReference type="SUPFAM" id="SSF55874">
    <property type="entry name" value="ATPase domain of HSP90 chaperone/DNA topoisomerase II/histidine kinase"/>
    <property type="match status" value="1"/>
</dbReference>
<proteinExistence type="predicted"/>
<protein>
    <recommendedName>
        <fullName evidence="5">Signal transduction histidine kinase subgroup 3 dimerisation and phosphoacceptor domain-containing protein</fullName>
    </recommendedName>
</protein>
<dbReference type="InterPro" id="IPR011712">
    <property type="entry name" value="Sig_transdc_His_kin_sub3_dim/P"/>
</dbReference>
<feature type="transmembrane region" description="Helical" evidence="4">
    <location>
        <begin position="89"/>
        <end position="116"/>
    </location>
</feature>
<feature type="transmembrane region" description="Helical" evidence="4">
    <location>
        <begin position="123"/>
        <end position="140"/>
    </location>
</feature>
<name>A0A563EP43_9PSEU</name>
<dbReference type="PANTHER" id="PTHR24421:SF63">
    <property type="entry name" value="SENSOR HISTIDINE KINASE DESK"/>
    <property type="match status" value="1"/>
</dbReference>
<evidence type="ECO:0000256" key="4">
    <source>
        <dbReference type="SAM" id="Phobius"/>
    </source>
</evidence>
<evidence type="ECO:0000256" key="1">
    <source>
        <dbReference type="ARBA" id="ARBA00022679"/>
    </source>
</evidence>
<keyword evidence="2" id="KW-0418">Kinase</keyword>
<organism evidence="6 7">
    <name type="scientific">Lentzea tibetensis</name>
    <dbReference type="NCBI Taxonomy" id="2591470"/>
    <lineage>
        <taxon>Bacteria</taxon>
        <taxon>Bacillati</taxon>
        <taxon>Actinomycetota</taxon>
        <taxon>Actinomycetes</taxon>
        <taxon>Pseudonocardiales</taxon>
        <taxon>Pseudonocardiaceae</taxon>
        <taxon>Lentzea</taxon>
    </lineage>
</organism>
<dbReference type="CDD" id="cd16917">
    <property type="entry name" value="HATPase_UhpB-NarQ-NarX-like"/>
    <property type="match status" value="1"/>
</dbReference>
<keyword evidence="4" id="KW-0472">Membrane</keyword>
<keyword evidence="7" id="KW-1185">Reference proteome</keyword>
<feature type="domain" description="Signal transduction histidine kinase subgroup 3 dimerisation and phosphoacceptor" evidence="5">
    <location>
        <begin position="189"/>
        <end position="252"/>
    </location>
</feature>
<dbReference type="Gene3D" id="3.30.565.10">
    <property type="entry name" value="Histidine kinase-like ATPase, C-terminal domain"/>
    <property type="match status" value="1"/>
</dbReference>
<feature type="transmembrane region" description="Helical" evidence="4">
    <location>
        <begin position="146"/>
        <end position="172"/>
    </location>
</feature>
<keyword evidence="1" id="KW-0808">Transferase</keyword>
<dbReference type="Pfam" id="PF07730">
    <property type="entry name" value="HisKA_3"/>
    <property type="match status" value="1"/>
</dbReference>
<feature type="transmembrane region" description="Helical" evidence="4">
    <location>
        <begin position="51"/>
        <end position="69"/>
    </location>
</feature>
<sequence length="374" mass="40107">MAALAHPPGTVRVSMPPARRTMRTSLVIVSGLSLIEVVHVLLLGRGTTHSAVVVTVIGALAAIQLSYFSRPSARLEFPTGHLALTVHALLVFLPMLLFGHTWIAATGFLAGSVLLVLPRTAGWTAFTAIVIAAGGVHISAGHDLTAASLSIVTTAMAGLVLHGLPWLAALAVKVDATRSDLADRAVAEERIRVSRDLHDLLGYGLSAIKLKSELSHRLLPDHPDQARETLGEILDITRHTLVDVRSVALGYRLLSVEETFCSAKAVLTSANITVNMELDHGEIPEPAATVLATVLRESVTNVLRHSRAEHCEISLRQKEDLIELQIMNDGADESPCDPSGSGVRNMTERVDEIGGSFTSRRESGRFHLHAQIPL</sequence>
<dbReference type="PANTHER" id="PTHR24421">
    <property type="entry name" value="NITRATE/NITRITE SENSOR PROTEIN NARX-RELATED"/>
    <property type="match status" value="1"/>
</dbReference>
<dbReference type="GO" id="GO:0016020">
    <property type="term" value="C:membrane"/>
    <property type="evidence" value="ECO:0007669"/>
    <property type="project" value="InterPro"/>
</dbReference>
<dbReference type="EMBL" id="VOBR01000018">
    <property type="protein sequence ID" value="TWP48868.1"/>
    <property type="molecule type" value="Genomic_DNA"/>
</dbReference>
<dbReference type="GO" id="GO:0000155">
    <property type="term" value="F:phosphorelay sensor kinase activity"/>
    <property type="evidence" value="ECO:0007669"/>
    <property type="project" value="InterPro"/>
</dbReference>
<evidence type="ECO:0000256" key="3">
    <source>
        <dbReference type="ARBA" id="ARBA00023012"/>
    </source>
</evidence>
<evidence type="ECO:0000259" key="5">
    <source>
        <dbReference type="Pfam" id="PF07730"/>
    </source>
</evidence>
<dbReference type="AlphaFoldDB" id="A0A563EP43"/>
<keyword evidence="4" id="KW-0812">Transmembrane</keyword>
<dbReference type="Gene3D" id="1.20.5.1930">
    <property type="match status" value="1"/>
</dbReference>
<reference evidence="6 7" key="1">
    <citation type="submission" date="2019-07" db="EMBL/GenBank/DDBJ databases">
        <title>Lentzea xizangensis sp. nov., isolated from Qinghai-Tibetan Plateau Soils.</title>
        <authorList>
            <person name="Huang J."/>
        </authorList>
    </citation>
    <scope>NUCLEOTIDE SEQUENCE [LARGE SCALE GENOMIC DNA]</scope>
    <source>
        <strain evidence="6 7">FXJ1.1311</strain>
    </source>
</reference>
<keyword evidence="3" id="KW-0902">Two-component regulatory system</keyword>
<gene>
    <name evidence="6" type="ORF">FKR81_26615</name>
</gene>
<keyword evidence="4" id="KW-1133">Transmembrane helix</keyword>
<evidence type="ECO:0000313" key="6">
    <source>
        <dbReference type="EMBL" id="TWP48868.1"/>
    </source>
</evidence>
<dbReference type="Proteomes" id="UP000316639">
    <property type="component" value="Unassembled WGS sequence"/>
</dbReference>
<feature type="transmembrane region" description="Helical" evidence="4">
    <location>
        <begin position="24"/>
        <end position="44"/>
    </location>
</feature>
<dbReference type="InterPro" id="IPR050482">
    <property type="entry name" value="Sensor_HK_TwoCompSys"/>
</dbReference>
<evidence type="ECO:0000256" key="2">
    <source>
        <dbReference type="ARBA" id="ARBA00022777"/>
    </source>
</evidence>
<evidence type="ECO:0000313" key="7">
    <source>
        <dbReference type="Proteomes" id="UP000316639"/>
    </source>
</evidence>
<accession>A0A563EP43</accession>
<dbReference type="GO" id="GO:0046983">
    <property type="term" value="F:protein dimerization activity"/>
    <property type="evidence" value="ECO:0007669"/>
    <property type="project" value="InterPro"/>
</dbReference>
<comment type="caution">
    <text evidence="6">The sequence shown here is derived from an EMBL/GenBank/DDBJ whole genome shotgun (WGS) entry which is preliminary data.</text>
</comment>